<name>A0A7C0TYM0_THELI</name>
<dbReference type="AlphaFoldDB" id="A0A7C0TYM0"/>
<protein>
    <recommendedName>
        <fullName evidence="3">Cell division protein ZapB</fullName>
    </recommendedName>
</protein>
<proteinExistence type="predicted"/>
<evidence type="ECO:0000256" key="1">
    <source>
        <dbReference type="SAM" id="Coils"/>
    </source>
</evidence>
<accession>A0A7C0TYM0</accession>
<dbReference type="EMBL" id="DQYG01000073">
    <property type="protein sequence ID" value="HDD31332.1"/>
    <property type="molecule type" value="Genomic_DNA"/>
</dbReference>
<dbReference type="Proteomes" id="UP000886210">
    <property type="component" value="Unassembled WGS sequence"/>
</dbReference>
<organism evidence="2">
    <name type="scientific">Thermococcus litoralis</name>
    <dbReference type="NCBI Taxonomy" id="2265"/>
    <lineage>
        <taxon>Archaea</taxon>
        <taxon>Methanobacteriati</taxon>
        <taxon>Methanobacteriota</taxon>
        <taxon>Thermococci</taxon>
        <taxon>Thermococcales</taxon>
        <taxon>Thermococcaceae</taxon>
        <taxon>Thermococcus</taxon>
    </lineage>
</organism>
<reference evidence="2" key="1">
    <citation type="journal article" date="2020" name="mSystems">
        <title>Genome- and Community-Level Interaction Insights into Carbon Utilization and Element Cycling Functions of Hydrothermarchaeota in Hydrothermal Sediment.</title>
        <authorList>
            <person name="Zhou Z."/>
            <person name="Liu Y."/>
            <person name="Xu W."/>
            <person name="Pan J."/>
            <person name="Luo Z.H."/>
            <person name="Li M."/>
        </authorList>
    </citation>
    <scope>NUCLEOTIDE SEQUENCE [LARGE SCALE GENOMIC DNA]</scope>
    <source>
        <strain evidence="2">HyVt-151</strain>
    </source>
</reference>
<comment type="caution">
    <text evidence="2">The sequence shown here is derived from an EMBL/GenBank/DDBJ whole genome shotgun (WGS) entry which is preliminary data.</text>
</comment>
<feature type="coiled-coil region" evidence="1">
    <location>
        <begin position="7"/>
        <end position="69"/>
    </location>
</feature>
<keyword evidence="1" id="KW-0175">Coiled coil</keyword>
<evidence type="ECO:0008006" key="3">
    <source>
        <dbReference type="Google" id="ProtNLM"/>
    </source>
</evidence>
<gene>
    <name evidence="2" type="ORF">ENF72_01735</name>
</gene>
<evidence type="ECO:0000313" key="2">
    <source>
        <dbReference type="EMBL" id="HDD31332.1"/>
    </source>
</evidence>
<sequence>MIKRRLCREYIEEIERLERSVVELEEQIIELKTQLNMKTEEATNLYIENQNLRHKIEMLEKTHKQLVEMLKKMKIPFVVVDEDEFEDVEIDK</sequence>